<name>A0ABM1S6W2_LIMPO</name>
<gene>
    <name evidence="4" type="primary">LOC106457657</name>
</gene>
<organism evidence="3 4">
    <name type="scientific">Limulus polyphemus</name>
    <name type="common">Atlantic horseshoe crab</name>
    <dbReference type="NCBI Taxonomy" id="6850"/>
    <lineage>
        <taxon>Eukaryota</taxon>
        <taxon>Metazoa</taxon>
        <taxon>Ecdysozoa</taxon>
        <taxon>Arthropoda</taxon>
        <taxon>Chelicerata</taxon>
        <taxon>Merostomata</taxon>
        <taxon>Xiphosura</taxon>
        <taxon>Limulidae</taxon>
        <taxon>Limulus</taxon>
    </lineage>
</organism>
<evidence type="ECO:0000256" key="2">
    <source>
        <dbReference type="SAM" id="SignalP"/>
    </source>
</evidence>
<feature type="chain" id="PRO_5047079312" evidence="2">
    <location>
        <begin position="16"/>
        <end position="449"/>
    </location>
</feature>
<dbReference type="SMART" id="SM00612">
    <property type="entry name" value="Kelch"/>
    <property type="match status" value="3"/>
</dbReference>
<dbReference type="RefSeq" id="XP_022239367.1">
    <property type="nucleotide sequence ID" value="XM_022383659.1"/>
</dbReference>
<proteinExistence type="predicted"/>
<reference evidence="4" key="1">
    <citation type="submission" date="2025-08" db="UniProtKB">
        <authorList>
            <consortium name="RefSeq"/>
        </authorList>
    </citation>
    <scope>IDENTIFICATION</scope>
    <source>
        <tissue evidence="4">Muscle</tissue>
    </source>
</reference>
<dbReference type="InterPro" id="IPR006652">
    <property type="entry name" value="Kelch_1"/>
</dbReference>
<dbReference type="GeneID" id="106457657"/>
<dbReference type="PANTHER" id="PTHR46461:SF1">
    <property type="entry name" value="KELCH DOMAIN-CONTAINING PROTEIN 3"/>
    <property type="match status" value="1"/>
</dbReference>
<evidence type="ECO:0000256" key="1">
    <source>
        <dbReference type="ARBA" id="ARBA00022441"/>
    </source>
</evidence>
<accession>A0ABM1S6W2</accession>
<protein>
    <submittedName>
        <fullName evidence="4">Kelch domain-containing protein 3-like isoform X1</fullName>
    </submittedName>
</protein>
<evidence type="ECO:0000313" key="4">
    <source>
        <dbReference type="RefSeq" id="XP_022239367.1"/>
    </source>
</evidence>
<dbReference type="Proteomes" id="UP000694941">
    <property type="component" value="Unplaced"/>
</dbReference>
<keyword evidence="3" id="KW-1185">Reference proteome</keyword>
<dbReference type="PANTHER" id="PTHR46461">
    <property type="entry name" value="KELCH DOMAIN-CONTAINING PROTEIN 3"/>
    <property type="match status" value="1"/>
</dbReference>
<dbReference type="InterPro" id="IPR052637">
    <property type="entry name" value="KLHDC3-like"/>
</dbReference>
<dbReference type="Pfam" id="PF24681">
    <property type="entry name" value="Kelch_KLHDC2_KLHL20_DRC7"/>
    <property type="match status" value="1"/>
</dbReference>
<evidence type="ECO:0000313" key="3">
    <source>
        <dbReference type="Proteomes" id="UP000694941"/>
    </source>
</evidence>
<keyword evidence="1" id="KW-0880">Kelch repeat</keyword>
<dbReference type="Gene3D" id="2.120.10.80">
    <property type="entry name" value="Kelch-type beta propeller"/>
    <property type="match status" value="2"/>
</dbReference>
<dbReference type="InterPro" id="IPR015915">
    <property type="entry name" value="Kelch-typ_b-propeller"/>
</dbReference>
<feature type="signal peptide" evidence="2">
    <location>
        <begin position="1"/>
        <end position="15"/>
    </location>
</feature>
<keyword evidence="2" id="KW-0732">Signal</keyword>
<dbReference type="SUPFAM" id="SSF117281">
    <property type="entry name" value="Kelch motif"/>
    <property type="match status" value="1"/>
</dbReference>
<sequence>MPLTLKFTLISSLEALQYLYGYCVQLYKGENLQVPVRTRSKVWNKQAKNIQKKSTSGMRWTVHLEGGPRRVNHAAVAVGENIYSFGGYCTGEDYQIVRPIDIHMLNTVSLRWFLLPSYDPSELSFDNVPFQRYGHTVVAFGEMVYLWGGRNDNGACNVLYCFDTNTYKWSRPAVVGVIPAARDGHSACIIQNYMYIFGGYEEVADIFSQDVFCLNLYTMTWQYIVTKSLWIQQGTPARWRDFHSSSAIGSKMYIFGGRGDRQGQFHSRDEVYCNKLVYLDTSTMAWVHPETRGPAPIGRRSHSAFVFQNHLYIFGGYNGLTDRHFGDLYRYNPETNRWSVVEVKGRSPCARRRQCCCVVGGNIFLFGGTSPSPGGIVLPTPPDAEVGDSALMDHSDLYVLDTFPSLKTLCMLLVIEHRLDQSCLPKVVRWEIEAMITNNSISRPLPTMG</sequence>